<evidence type="ECO:0000313" key="1">
    <source>
        <dbReference type="EMBL" id="KOF91039.1"/>
    </source>
</evidence>
<proteinExistence type="predicted"/>
<dbReference type="EMBL" id="KQ417621">
    <property type="protein sequence ID" value="KOF91039.1"/>
    <property type="molecule type" value="Genomic_DNA"/>
</dbReference>
<reference evidence="1" key="1">
    <citation type="submission" date="2015-07" db="EMBL/GenBank/DDBJ databases">
        <title>MeaNS - Measles Nucleotide Surveillance Program.</title>
        <authorList>
            <person name="Tran T."/>
            <person name="Druce J."/>
        </authorList>
    </citation>
    <scope>NUCLEOTIDE SEQUENCE</scope>
    <source>
        <strain evidence="1">UCB-OBI-ISO-001</strain>
        <tissue evidence="1">Gonad</tissue>
    </source>
</reference>
<gene>
    <name evidence="1" type="ORF">OCBIM_22009887mg</name>
</gene>
<dbReference type="AlphaFoldDB" id="A0A0L8HPD7"/>
<organism evidence="1">
    <name type="scientific">Octopus bimaculoides</name>
    <name type="common">California two-spotted octopus</name>
    <dbReference type="NCBI Taxonomy" id="37653"/>
    <lineage>
        <taxon>Eukaryota</taxon>
        <taxon>Metazoa</taxon>
        <taxon>Spiralia</taxon>
        <taxon>Lophotrochozoa</taxon>
        <taxon>Mollusca</taxon>
        <taxon>Cephalopoda</taxon>
        <taxon>Coleoidea</taxon>
        <taxon>Octopodiformes</taxon>
        <taxon>Octopoda</taxon>
        <taxon>Incirrata</taxon>
        <taxon>Octopodidae</taxon>
        <taxon>Octopus</taxon>
    </lineage>
</organism>
<name>A0A0L8HPD7_OCTBM</name>
<protein>
    <submittedName>
        <fullName evidence="1">Uncharacterized protein</fullName>
    </submittedName>
</protein>
<sequence>MNRFHEVEMSIFSKRQEQLSPYDCFISLQCWFQKHPCVRDYELGSTSRVTLPACNSCF</sequence>
<accession>A0A0L8HPD7</accession>